<dbReference type="SUPFAM" id="SSF56399">
    <property type="entry name" value="ADP-ribosylation"/>
    <property type="match status" value="1"/>
</dbReference>
<comment type="caution">
    <text evidence="2">The sequence shown here is derived from an EMBL/GenBank/DDBJ whole genome shotgun (WGS) entry which is preliminary data.</text>
</comment>
<dbReference type="AlphaFoldDB" id="A0A401GZY8"/>
<dbReference type="EMBL" id="BFAD01000011">
    <property type="protein sequence ID" value="GBE87733.1"/>
    <property type="molecule type" value="Genomic_DNA"/>
</dbReference>
<name>A0A401GZY8_9APHY</name>
<sequence length="336" mass="37331">MAQLEGKKLCKKCNARPVYVQNGRVHDFCGIRCANAFRSGTPVPMSPRASPAPSGNSICRLPGCRRRVWTGRDGIPSQFCSNRHRRDAVRTGNAEGCLLCNQLPKAVVNGKLTDFCSKTCSLDAINAAPIILQVNRSHAEFYSVKRQFSEGWKHGTNVPAVVHVWKIYGEKGIYDKFARYKLGVERRTSLKGGNTCRRWHGTVRACQLGNDDGMHELCRNPACSLCEIIRSSFQLTRVGQRTNFGRFGAGIYTSATSSKANDYVAEWGDSPYRAMLLSKVVMGKAIKLQMGDQRLTKPPQGYDSVVGEPGGDLNYDESIVYKNEAIRPLFLVVYRP</sequence>
<dbReference type="GeneID" id="38784650"/>
<dbReference type="Gene3D" id="3.90.228.10">
    <property type="match status" value="1"/>
</dbReference>
<dbReference type="InParanoid" id="A0A401GZY8"/>
<evidence type="ECO:0000259" key="1">
    <source>
        <dbReference type="Pfam" id="PF00644"/>
    </source>
</evidence>
<dbReference type="Pfam" id="PF00644">
    <property type="entry name" value="PARP"/>
    <property type="match status" value="1"/>
</dbReference>
<reference evidence="2 3" key="1">
    <citation type="journal article" date="2018" name="Sci. Rep.">
        <title>Genome sequence of the cauliflower mushroom Sparassis crispa (Hanabiratake) and its association with beneficial usage.</title>
        <authorList>
            <person name="Kiyama R."/>
            <person name="Furutani Y."/>
            <person name="Kawaguchi K."/>
            <person name="Nakanishi T."/>
        </authorList>
    </citation>
    <scope>NUCLEOTIDE SEQUENCE [LARGE SCALE GENOMIC DNA]</scope>
</reference>
<evidence type="ECO:0000313" key="3">
    <source>
        <dbReference type="Proteomes" id="UP000287166"/>
    </source>
</evidence>
<dbReference type="Proteomes" id="UP000287166">
    <property type="component" value="Unassembled WGS sequence"/>
</dbReference>
<dbReference type="PANTHER" id="PTHR31681:SF3">
    <property type="entry name" value="OS04G0690100 PROTEIN"/>
    <property type="match status" value="1"/>
</dbReference>
<gene>
    <name evidence="2" type="ORF">SCP_1104100</name>
</gene>
<dbReference type="STRING" id="139825.A0A401GZY8"/>
<keyword evidence="3" id="KW-1185">Reference proteome</keyword>
<dbReference type="RefSeq" id="XP_027618646.1">
    <property type="nucleotide sequence ID" value="XM_027762845.1"/>
</dbReference>
<dbReference type="PANTHER" id="PTHR31681">
    <property type="entry name" value="C2H2-LIKE ZINC FINGER PROTEIN"/>
    <property type="match status" value="1"/>
</dbReference>
<accession>A0A401GZY8</accession>
<proteinExistence type="predicted"/>
<protein>
    <recommendedName>
        <fullName evidence="1">PARP catalytic domain-containing protein</fullName>
    </recommendedName>
</protein>
<organism evidence="2 3">
    <name type="scientific">Sparassis crispa</name>
    <dbReference type="NCBI Taxonomy" id="139825"/>
    <lineage>
        <taxon>Eukaryota</taxon>
        <taxon>Fungi</taxon>
        <taxon>Dikarya</taxon>
        <taxon>Basidiomycota</taxon>
        <taxon>Agaricomycotina</taxon>
        <taxon>Agaricomycetes</taxon>
        <taxon>Polyporales</taxon>
        <taxon>Sparassidaceae</taxon>
        <taxon>Sparassis</taxon>
    </lineage>
</organism>
<dbReference type="InterPro" id="IPR012317">
    <property type="entry name" value="Poly(ADP-ribose)pol_cat_dom"/>
</dbReference>
<evidence type="ECO:0000313" key="2">
    <source>
        <dbReference type="EMBL" id="GBE87733.1"/>
    </source>
</evidence>
<dbReference type="GO" id="GO:0003950">
    <property type="term" value="F:NAD+ poly-ADP-ribosyltransferase activity"/>
    <property type="evidence" value="ECO:0007669"/>
    <property type="project" value="InterPro"/>
</dbReference>
<dbReference type="OrthoDB" id="9514740at2759"/>
<feature type="domain" description="PARP catalytic" evidence="1">
    <location>
        <begin position="227"/>
        <end position="308"/>
    </location>
</feature>